<evidence type="ECO:0000313" key="1">
    <source>
        <dbReference type="EMBL" id="TFJ94470.1"/>
    </source>
</evidence>
<proteinExistence type="predicted"/>
<organism evidence="1 2">
    <name type="scientific">Lentibacillus salicampi</name>
    <dbReference type="NCBI Taxonomy" id="175306"/>
    <lineage>
        <taxon>Bacteria</taxon>
        <taxon>Bacillati</taxon>
        <taxon>Bacillota</taxon>
        <taxon>Bacilli</taxon>
        <taxon>Bacillales</taxon>
        <taxon>Bacillaceae</taxon>
        <taxon>Lentibacillus</taxon>
    </lineage>
</organism>
<dbReference type="Proteomes" id="UP000298484">
    <property type="component" value="Unassembled WGS sequence"/>
</dbReference>
<gene>
    <name evidence="1" type="ORF">E4U82_00700</name>
</gene>
<accession>A0A4Y9AHN3</accession>
<dbReference type="AlphaFoldDB" id="A0A4Y9AHN3"/>
<dbReference type="InterPro" id="IPR012452">
    <property type="entry name" value="DUF1657"/>
</dbReference>
<keyword evidence="2" id="KW-1185">Reference proteome</keyword>
<protein>
    <submittedName>
        <fullName evidence="1">DUF1657 domain-containing protein</fullName>
    </submittedName>
</protein>
<reference evidence="1 2" key="1">
    <citation type="submission" date="2019-03" db="EMBL/GenBank/DDBJ databases">
        <title>Genome sequence of Lentibacillus salicampi ATCC BAA-719.</title>
        <authorList>
            <person name="Maclea K.S."/>
            <person name="Simoes Junior M."/>
        </authorList>
    </citation>
    <scope>NUCLEOTIDE SEQUENCE [LARGE SCALE GENOMIC DNA]</scope>
    <source>
        <strain evidence="1 2">ATCC BAA-719</strain>
    </source>
</reference>
<evidence type="ECO:0000313" key="2">
    <source>
        <dbReference type="Proteomes" id="UP000298484"/>
    </source>
</evidence>
<name>A0A4Y9AHN3_9BACI</name>
<dbReference type="RefSeq" id="WP_135108115.1">
    <property type="nucleotide sequence ID" value="NZ_SRHY01000001.1"/>
</dbReference>
<dbReference type="EMBL" id="SRHY01000001">
    <property type="protein sequence ID" value="TFJ94470.1"/>
    <property type="molecule type" value="Genomic_DNA"/>
</dbReference>
<dbReference type="Pfam" id="PF07870">
    <property type="entry name" value="DUF1657"/>
    <property type="match status" value="1"/>
</dbReference>
<dbReference type="OrthoDB" id="1684731at2"/>
<comment type="caution">
    <text evidence="1">The sequence shown here is derived from an EMBL/GenBank/DDBJ whole genome shotgun (WGS) entry which is preliminary data.</text>
</comment>
<sequence length="67" mass="7609">MTVSSQVKGCFSSIKSAEATLETLAVKTNDQETEQIFKEVQHTLKTVKNDLENQVIYLTKEEPQYKS</sequence>